<sequence>MVLAKPYLISAQTLMLAKRHADRLGLEDQDWIYLPYHDEKERAKRLKHLSYTPKEAREKLQGIFTTKEYNLLIKKTEK</sequence>
<protein>
    <submittedName>
        <fullName evidence="1">Uncharacterized protein</fullName>
    </submittedName>
</protein>
<keyword evidence="2" id="KW-1185">Reference proteome</keyword>
<organism evidence="1 2">
    <name type="scientific">Melghirimyces algeriensis</name>
    <dbReference type="NCBI Taxonomy" id="910412"/>
    <lineage>
        <taxon>Bacteria</taxon>
        <taxon>Bacillati</taxon>
        <taxon>Bacillota</taxon>
        <taxon>Bacilli</taxon>
        <taxon>Bacillales</taxon>
        <taxon>Thermoactinomycetaceae</taxon>
        <taxon>Melghirimyces</taxon>
    </lineage>
</organism>
<dbReference type="EMBL" id="FXTI01000003">
    <property type="protein sequence ID" value="SMO56936.1"/>
    <property type="molecule type" value="Genomic_DNA"/>
</dbReference>
<evidence type="ECO:0000313" key="1">
    <source>
        <dbReference type="EMBL" id="SMO56936.1"/>
    </source>
</evidence>
<dbReference type="RefSeq" id="WP_185956097.1">
    <property type="nucleotide sequence ID" value="NZ_FXTI01000003.1"/>
</dbReference>
<proteinExistence type="predicted"/>
<dbReference type="Proteomes" id="UP000315636">
    <property type="component" value="Unassembled WGS sequence"/>
</dbReference>
<accession>A0A521CBY9</accession>
<name>A0A521CBY9_9BACL</name>
<dbReference type="AlphaFoldDB" id="A0A521CBY9"/>
<gene>
    <name evidence="1" type="ORF">SAMN06264849_103252</name>
</gene>
<reference evidence="1 2" key="1">
    <citation type="submission" date="2017-05" db="EMBL/GenBank/DDBJ databases">
        <authorList>
            <person name="Varghese N."/>
            <person name="Submissions S."/>
        </authorList>
    </citation>
    <scope>NUCLEOTIDE SEQUENCE [LARGE SCALE GENOMIC DNA]</scope>
    <source>
        <strain evidence="1 2">DSM 45474</strain>
    </source>
</reference>
<evidence type="ECO:0000313" key="2">
    <source>
        <dbReference type="Proteomes" id="UP000315636"/>
    </source>
</evidence>